<gene>
    <name evidence="2" type="ORF">METZ01_LOCUS202537</name>
</gene>
<reference evidence="2" key="1">
    <citation type="submission" date="2018-05" db="EMBL/GenBank/DDBJ databases">
        <authorList>
            <person name="Lanie J.A."/>
            <person name="Ng W.-L."/>
            <person name="Kazmierczak K.M."/>
            <person name="Andrzejewski T.M."/>
            <person name="Davidsen T.M."/>
            <person name="Wayne K.J."/>
            <person name="Tettelin H."/>
            <person name="Glass J.I."/>
            <person name="Rusch D."/>
            <person name="Podicherti R."/>
            <person name="Tsui H.-C.T."/>
            <person name="Winkler M.E."/>
        </authorList>
    </citation>
    <scope>NUCLEOTIDE SEQUENCE</scope>
</reference>
<dbReference type="EMBL" id="UINC01044348">
    <property type="protein sequence ID" value="SVB49683.1"/>
    <property type="molecule type" value="Genomic_DNA"/>
</dbReference>
<protein>
    <recommendedName>
        <fullName evidence="1">DUF4136 domain-containing protein</fullName>
    </recommendedName>
</protein>
<name>A0A382EIB1_9ZZZZ</name>
<accession>A0A382EIB1</accession>
<evidence type="ECO:0000259" key="1">
    <source>
        <dbReference type="Pfam" id="PF13590"/>
    </source>
</evidence>
<dbReference type="PROSITE" id="PS51257">
    <property type="entry name" value="PROKAR_LIPOPROTEIN"/>
    <property type="match status" value="1"/>
</dbReference>
<dbReference type="InterPro" id="IPR025411">
    <property type="entry name" value="DUF4136"/>
</dbReference>
<sequence length="174" mass="20357">MKTIIKIALLSTILLLSSCNTIRVSSDFNDKINFNDYKTYAFSKKGVDEAEINDIDKKRILNAIDVELSSKGLRKSSIEPDLMVNFFTESNKKINYYPNYNYYGYGSSLAPWYNTYYYHNYSEGVLFIDLIDYEKNELIWQGIGKGYIPSKRAKKEEQIKLFVNKILIQYPPQY</sequence>
<dbReference type="Pfam" id="PF13590">
    <property type="entry name" value="DUF4136"/>
    <property type="match status" value="1"/>
</dbReference>
<dbReference type="Gene3D" id="3.30.160.670">
    <property type="match status" value="1"/>
</dbReference>
<organism evidence="2">
    <name type="scientific">marine metagenome</name>
    <dbReference type="NCBI Taxonomy" id="408172"/>
    <lineage>
        <taxon>unclassified sequences</taxon>
        <taxon>metagenomes</taxon>
        <taxon>ecological metagenomes</taxon>
    </lineage>
</organism>
<dbReference type="AlphaFoldDB" id="A0A382EIB1"/>
<feature type="domain" description="DUF4136" evidence="1">
    <location>
        <begin position="24"/>
        <end position="172"/>
    </location>
</feature>
<proteinExistence type="predicted"/>
<evidence type="ECO:0000313" key="2">
    <source>
        <dbReference type="EMBL" id="SVB49683.1"/>
    </source>
</evidence>